<dbReference type="RefSeq" id="XP_020123165.1">
    <property type="nucleotide sequence ID" value="XM_020261735.1"/>
</dbReference>
<dbReference type="Proteomes" id="UP000214365">
    <property type="component" value="Unassembled WGS sequence"/>
</dbReference>
<evidence type="ECO:0000256" key="9">
    <source>
        <dbReference type="ARBA" id="ARBA00023136"/>
    </source>
</evidence>
<comment type="similarity">
    <text evidence="2">Belongs to the archaeal/bacterial/fungal opsin family.</text>
</comment>
<evidence type="ECO:0008006" key="14">
    <source>
        <dbReference type="Google" id="ProtNLM"/>
    </source>
</evidence>
<feature type="transmembrane region" description="Helical" evidence="11">
    <location>
        <begin position="155"/>
        <end position="175"/>
    </location>
</feature>
<keyword evidence="8" id="KW-0157">Chromophore</keyword>
<dbReference type="OrthoDB" id="10261467at2759"/>
<feature type="transmembrane region" description="Helical" evidence="11">
    <location>
        <begin position="250"/>
        <end position="269"/>
    </location>
</feature>
<keyword evidence="6" id="KW-0681">Retinal protein</keyword>
<reference evidence="12 13" key="1">
    <citation type="submission" date="2015-06" db="EMBL/GenBank/DDBJ databases">
        <title>Talaromyces atroroseus IBT 11181 draft genome.</title>
        <authorList>
            <person name="Rasmussen K.B."/>
            <person name="Rasmussen S."/>
            <person name="Petersen B."/>
            <person name="Sicheritz-Ponten T."/>
            <person name="Mortensen U.H."/>
            <person name="Thrane U."/>
        </authorList>
    </citation>
    <scope>NUCLEOTIDE SEQUENCE [LARGE SCALE GENOMIC DNA]</scope>
    <source>
        <strain evidence="12 13">IBT 11181</strain>
    </source>
</reference>
<dbReference type="SUPFAM" id="SSF81321">
    <property type="entry name" value="Family A G protein-coupled receptor-like"/>
    <property type="match status" value="1"/>
</dbReference>
<dbReference type="GeneID" id="31000971"/>
<feature type="transmembrane region" description="Helical" evidence="11">
    <location>
        <begin position="215"/>
        <end position="238"/>
    </location>
</feature>
<evidence type="ECO:0000313" key="12">
    <source>
        <dbReference type="EMBL" id="OKL63044.1"/>
    </source>
</evidence>
<dbReference type="PANTHER" id="PTHR28286">
    <property type="match status" value="1"/>
</dbReference>
<evidence type="ECO:0000256" key="4">
    <source>
        <dbReference type="ARBA" id="ARBA00022606"/>
    </source>
</evidence>
<dbReference type="PRINTS" id="PR00251">
    <property type="entry name" value="BACTRLOPSIN"/>
</dbReference>
<dbReference type="InterPro" id="IPR001425">
    <property type="entry name" value="Arc/bac/fun_rhodopsins"/>
</dbReference>
<evidence type="ECO:0000256" key="6">
    <source>
        <dbReference type="ARBA" id="ARBA00022925"/>
    </source>
</evidence>
<dbReference type="GO" id="GO:0005783">
    <property type="term" value="C:endoplasmic reticulum"/>
    <property type="evidence" value="ECO:0007669"/>
    <property type="project" value="TreeGrafter"/>
</dbReference>
<feature type="transmembrane region" description="Helical" evidence="11">
    <location>
        <begin position="181"/>
        <end position="203"/>
    </location>
</feature>
<gene>
    <name evidence="12" type="ORF">UA08_01216</name>
</gene>
<comment type="caution">
    <text evidence="12">The sequence shown here is derived from an EMBL/GenBank/DDBJ whole genome shotgun (WGS) entry which is preliminary data.</text>
</comment>
<keyword evidence="9 11" id="KW-0472">Membrane</keyword>
<evidence type="ECO:0000256" key="8">
    <source>
        <dbReference type="ARBA" id="ARBA00022991"/>
    </source>
</evidence>
<dbReference type="Gene3D" id="1.20.1070.10">
    <property type="entry name" value="Rhodopsin 7-helix transmembrane proteins"/>
    <property type="match status" value="1"/>
</dbReference>
<sequence length="304" mass="33410">MIVTAVEDAFKHTVPLPTQTSSVGPVPTVIPGDQPIVLQIHDTGKRTLWVVVVLMAISSLAFYFLAARVRVQHRLLHTLTALITTISFLSYLAMATGEGVTYKHSVNHQAHQHVPDTYQEILRQIFWVRYVNWILTTPLILINIALIGGLNGANLLAAIAADLAMFAAGLAATFARYERRWLWYAIVCISFLTVGYQAGVNGARSVRQGSDRHRALFTSFTGANLLVFVLYPIILAASPLSHRISVDAETVAWAIHDILTQGLFGYWLLVGHDSSETGQLFVDGFWSHGINHEGAIRVGENEGA</sequence>
<evidence type="ECO:0000256" key="11">
    <source>
        <dbReference type="SAM" id="Phobius"/>
    </source>
</evidence>
<evidence type="ECO:0000256" key="10">
    <source>
        <dbReference type="ARBA" id="ARBA00023170"/>
    </source>
</evidence>
<evidence type="ECO:0000256" key="5">
    <source>
        <dbReference type="ARBA" id="ARBA00022692"/>
    </source>
</evidence>
<evidence type="ECO:0000256" key="2">
    <source>
        <dbReference type="ARBA" id="ARBA00008130"/>
    </source>
</evidence>
<dbReference type="GO" id="GO:0009881">
    <property type="term" value="F:photoreceptor activity"/>
    <property type="evidence" value="ECO:0007669"/>
    <property type="project" value="UniProtKB-KW"/>
</dbReference>
<evidence type="ECO:0000313" key="13">
    <source>
        <dbReference type="Proteomes" id="UP000214365"/>
    </source>
</evidence>
<keyword evidence="4" id="KW-0716">Sensory transduction</keyword>
<name>A0A1Q5QAT8_TALAT</name>
<organism evidence="12 13">
    <name type="scientific">Talaromyces atroroseus</name>
    <dbReference type="NCBI Taxonomy" id="1441469"/>
    <lineage>
        <taxon>Eukaryota</taxon>
        <taxon>Fungi</taxon>
        <taxon>Dikarya</taxon>
        <taxon>Ascomycota</taxon>
        <taxon>Pezizomycotina</taxon>
        <taxon>Eurotiomycetes</taxon>
        <taxon>Eurotiomycetidae</taxon>
        <taxon>Eurotiales</taxon>
        <taxon>Trichocomaceae</taxon>
        <taxon>Talaromyces</taxon>
        <taxon>Talaromyces sect. Trachyspermi</taxon>
    </lineage>
</organism>
<dbReference type="EMBL" id="LFMY01000002">
    <property type="protein sequence ID" value="OKL63044.1"/>
    <property type="molecule type" value="Genomic_DNA"/>
</dbReference>
<evidence type="ECO:0000256" key="3">
    <source>
        <dbReference type="ARBA" id="ARBA00022543"/>
    </source>
</evidence>
<accession>A0A1Q5QAT8</accession>
<feature type="transmembrane region" description="Helical" evidence="11">
    <location>
        <begin position="130"/>
        <end position="148"/>
    </location>
</feature>
<feature type="transmembrane region" description="Helical" evidence="11">
    <location>
        <begin position="75"/>
        <end position="94"/>
    </location>
</feature>
<dbReference type="GO" id="GO:0007602">
    <property type="term" value="P:phototransduction"/>
    <property type="evidence" value="ECO:0007669"/>
    <property type="project" value="UniProtKB-KW"/>
</dbReference>
<keyword evidence="13" id="KW-1185">Reference proteome</keyword>
<dbReference type="Pfam" id="PF01036">
    <property type="entry name" value="Bac_rhodopsin"/>
    <property type="match status" value="1"/>
</dbReference>
<dbReference type="AlphaFoldDB" id="A0A1Q5QAT8"/>
<comment type="subcellular location">
    <subcellularLocation>
        <location evidence="1">Membrane</location>
        <topology evidence="1">Multi-pass membrane protein</topology>
    </subcellularLocation>
</comment>
<dbReference type="PANTHER" id="PTHR28286:SF2">
    <property type="entry name" value="BACTERIORHODOPSIN _OPSIN, NOPA (EUROFUNG)"/>
    <property type="match status" value="1"/>
</dbReference>
<keyword evidence="7 11" id="KW-1133">Transmembrane helix</keyword>
<protein>
    <recommendedName>
        <fullName evidence="14">Opsin-1</fullName>
    </recommendedName>
</protein>
<dbReference type="GO" id="GO:0005886">
    <property type="term" value="C:plasma membrane"/>
    <property type="evidence" value="ECO:0007669"/>
    <property type="project" value="TreeGrafter"/>
</dbReference>
<dbReference type="SMART" id="SM01021">
    <property type="entry name" value="Bac_rhodopsin"/>
    <property type="match status" value="1"/>
</dbReference>
<feature type="transmembrane region" description="Helical" evidence="11">
    <location>
        <begin position="47"/>
        <end position="66"/>
    </location>
</feature>
<keyword evidence="5 11" id="KW-0812">Transmembrane</keyword>
<evidence type="ECO:0000256" key="7">
    <source>
        <dbReference type="ARBA" id="ARBA00022989"/>
    </source>
</evidence>
<keyword evidence="3" id="KW-0600">Photoreceptor protein</keyword>
<dbReference type="STRING" id="1441469.A0A1Q5QAT8"/>
<dbReference type="CDD" id="cd15028">
    <property type="entry name" value="7tm_Opsin-1_euk"/>
    <property type="match status" value="1"/>
</dbReference>
<evidence type="ECO:0000256" key="1">
    <source>
        <dbReference type="ARBA" id="ARBA00004141"/>
    </source>
</evidence>
<keyword evidence="10" id="KW-0675">Receptor</keyword>
<dbReference type="FunFam" id="1.20.1070.10:FF:000160">
    <property type="entry name" value="Related to Opsin-1"/>
    <property type="match status" value="1"/>
</dbReference>
<proteinExistence type="inferred from homology"/>